<dbReference type="Pfam" id="PF00963">
    <property type="entry name" value="Cohesin"/>
    <property type="match status" value="1"/>
</dbReference>
<name>A0ABN6TB29_9BURK</name>
<accession>A0ABN6TB29</accession>
<evidence type="ECO:0008006" key="6">
    <source>
        <dbReference type="Google" id="ProtNLM"/>
    </source>
</evidence>
<feature type="domain" description="Ice-binding protein C-terminal" evidence="3">
    <location>
        <begin position="165"/>
        <end position="187"/>
    </location>
</feature>
<evidence type="ECO:0000259" key="3">
    <source>
        <dbReference type="Pfam" id="PF07589"/>
    </source>
</evidence>
<reference evidence="4" key="1">
    <citation type="submission" date="2022-11" db="EMBL/GenBank/DDBJ databases">
        <title>Isolation and characterization of PLA-degrading bacterium Massilia sp. from Antarctic soil.</title>
        <authorList>
            <person name="Sato K."/>
            <person name="Gomez-Fuentes C."/>
            <person name="Ahmad S.A."/>
            <person name="Zulkharnain A."/>
        </authorList>
    </citation>
    <scope>NUCLEOTIDE SEQUENCE</scope>
    <source>
        <strain evidence="4">N-3</strain>
    </source>
</reference>
<keyword evidence="1" id="KW-0732">Signal</keyword>
<evidence type="ECO:0000259" key="2">
    <source>
        <dbReference type="Pfam" id="PF00963"/>
    </source>
</evidence>
<dbReference type="Pfam" id="PF07589">
    <property type="entry name" value="PEP-CTERM"/>
    <property type="match status" value="1"/>
</dbReference>
<gene>
    <name evidence="4" type="ORF">MasN3_29180</name>
</gene>
<proteinExistence type="predicted"/>
<evidence type="ECO:0000313" key="5">
    <source>
        <dbReference type="Proteomes" id="UP001163336"/>
    </source>
</evidence>
<dbReference type="EMBL" id="AP026966">
    <property type="protein sequence ID" value="BDT59424.1"/>
    <property type="molecule type" value="Genomic_DNA"/>
</dbReference>
<dbReference type="Proteomes" id="UP001163336">
    <property type="component" value="Chromosome"/>
</dbReference>
<evidence type="ECO:0000256" key="1">
    <source>
        <dbReference type="SAM" id="SignalP"/>
    </source>
</evidence>
<dbReference type="SUPFAM" id="SSF49384">
    <property type="entry name" value="Carbohydrate-binding domain"/>
    <property type="match status" value="1"/>
</dbReference>
<feature type="chain" id="PRO_5047082474" description="PEP-CTERM protein-sorting domain-containing protein" evidence="1">
    <location>
        <begin position="22"/>
        <end position="193"/>
    </location>
</feature>
<organism evidence="4 5">
    <name type="scientific">Massilia varians</name>
    <dbReference type="NCBI Taxonomy" id="457921"/>
    <lineage>
        <taxon>Bacteria</taxon>
        <taxon>Pseudomonadati</taxon>
        <taxon>Pseudomonadota</taxon>
        <taxon>Betaproteobacteria</taxon>
        <taxon>Burkholderiales</taxon>
        <taxon>Oxalobacteraceae</taxon>
        <taxon>Telluria group</taxon>
        <taxon>Massilia</taxon>
    </lineage>
</organism>
<protein>
    <recommendedName>
        <fullName evidence="6">PEP-CTERM protein-sorting domain-containing protein</fullName>
    </recommendedName>
</protein>
<dbReference type="InterPro" id="IPR008965">
    <property type="entry name" value="CBM2/CBM3_carb-bd_dom_sf"/>
</dbReference>
<sequence>MFKLKTFLAAALLAVTAQAWAAPILSADATPTPATAGARLDVDVRIADIVDVFAYQFTLNYDASLLQATGISEGSFLGAGGPTDWFVLGIDNDAGSISFVLGSLVGAVPGVSGSGNLASIAFQAIGIGNAALSFSDVLFLDSSLNDIDVEFGNLTIGIAPASGNVPEPASLALFGIGLAGAGLLRRRAALARV</sequence>
<feature type="signal peptide" evidence="1">
    <location>
        <begin position="1"/>
        <end position="21"/>
    </location>
</feature>
<dbReference type="Gene3D" id="2.60.40.680">
    <property type="match status" value="1"/>
</dbReference>
<dbReference type="CDD" id="cd08547">
    <property type="entry name" value="Type_II_cohesin"/>
    <property type="match status" value="1"/>
</dbReference>
<dbReference type="NCBIfam" id="TIGR02595">
    <property type="entry name" value="PEP_CTERM"/>
    <property type="match status" value="1"/>
</dbReference>
<dbReference type="InterPro" id="IPR013424">
    <property type="entry name" value="Ice-binding_C"/>
</dbReference>
<keyword evidence="5" id="KW-1185">Reference proteome</keyword>
<dbReference type="RefSeq" id="WP_281908112.1">
    <property type="nucleotide sequence ID" value="NZ_AP026966.1"/>
</dbReference>
<evidence type="ECO:0000313" key="4">
    <source>
        <dbReference type="EMBL" id="BDT59424.1"/>
    </source>
</evidence>
<dbReference type="InterPro" id="IPR002102">
    <property type="entry name" value="Cohesin_dom"/>
</dbReference>
<feature type="domain" description="Cohesin" evidence="2">
    <location>
        <begin position="35"/>
        <end position="151"/>
    </location>
</feature>